<organism evidence="2 3">
    <name type="scientific">Peribacillus huizhouensis</name>
    <dbReference type="NCBI Taxonomy" id="1501239"/>
    <lineage>
        <taxon>Bacteria</taxon>
        <taxon>Bacillati</taxon>
        <taxon>Bacillota</taxon>
        <taxon>Bacilli</taxon>
        <taxon>Bacillales</taxon>
        <taxon>Bacillaceae</taxon>
        <taxon>Peribacillus</taxon>
    </lineage>
</organism>
<dbReference type="InterPro" id="IPR058725">
    <property type="entry name" value="YczF"/>
</dbReference>
<dbReference type="Pfam" id="PF26310">
    <property type="entry name" value="YczF"/>
    <property type="match status" value="1"/>
</dbReference>
<keyword evidence="3" id="KW-1185">Reference proteome</keyword>
<name>A0ABR6CTB2_9BACI</name>
<evidence type="ECO:0000313" key="3">
    <source>
        <dbReference type="Proteomes" id="UP000626697"/>
    </source>
</evidence>
<gene>
    <name evidence="2" type="ORF">HNP81_003583</name>
</gene>
<keyword evidence="1" id="KW-1133">Transmembrane helix</keyword>
<reference evidence="2 3" key="1">
    <citation type="submission" date="2020-08" db="EMBL/GenBank/DDBJ databases">
        <title>Genomic Encyclopedia of Type Strains, Phase IV (KMG-IV): sequencing the most valuable type-strain genomes for metagenomic binning, comparative biology and taxonomic classification.</title>
        <authorList>
            <person name="Goeker M."/>
        </authorList>
    </citation>
    <scope>NUCLEOTIDE SEQUENCE [LARGE SCALE GENOMIC DNA]</scope>
    <source>
        <strain evidence="2 3">DSM 105481</strain>
    </source>
</reference>
<dbReference type="EMBL" id="JACJHX010000013">
    <property type="protein sequence ID" value="MBA9028263.1"/>
    <property type="molecule type" value="Genomic_DNA"/>
</dbReference>
<comment type="caution">
    <text evidence="2">The sequence shown here is derived from an EMBL/GenBank/DDBJ whole genome shotgun (WGS) entry which is preliminary data.</text>
</comment>
<dbReference type="Proteomes" id="UP000626697">
    <property type="component" value="Unassembled WGS sequence"/>
</dbReference>
<keyword evidence="1" id="KW-0812">Transmembrane</keyword>
<evidence type="ECO:0000313" key="2">
    <source>
        <dbReference type="EMBL" id="MBA9028263.1"/>
    </source>
</evidence>
<evidence type="ECO:0000256" key="1">
    <source>
        <dbReference type="SAM" id="Phobius"/>
    </source>
</evidence>
<protein>
    <submittedName>
        <fullName evidence="2">High-affinity nickel permease</fullName>
    </submittedName>
</protein>
<proteinExistence type="predicted"/>
<feature type="transmembrane region" description="Helical" evidence="1">
    <location>
        <begin position="48"/>
        <end position="65"/>
    </location>
</feature>
<sequence length="82" mass="9338">MKIIGISILIMVLLIGLNFGLDIIQGFNRKSAVYNAISPFRVGNTLDYIVVFLFILFIAIDIILYHRKQKQEAISPQNKKQS</sequence>
<keyword evidence="1" id="KW-0472">Membrane</keyword>
<accession>A0ABR6CTB2</accession>